<gene>
    <name evidence="1" type="ORF">LCGC14_2515930</name>
</gene>
<feature type="non-terminal residue" evidence="1">
    <location>
        <position position="1"/>
    </location>
</feature>
<feature type="non-terminal residue" evidence="1">
    <location>
        <position position="493"/>
    </location>
</feature>
<dbReference type="AlphaFoldDB" id="A0A0F9BKR4"/>
<protein>
    <submittedName>
        <fullName evidence="1">Uncharacterized protein</fullName>
    </submittedName>
</protein>
<name>A0A0F9BKR4_9ZZZZ</name>
<reference evidence="1" key="1">
    <citation type="journal article" date="2015" name="Nature">
        <title>Complex archaea that bridge the gap between prokaryotes and eukaryotes.</title>
        <authorList>
            <person name="Spang A."/>
            <person name="Saw J.H."/>
            <person name="Jorgensen S.L."/>
            <person name="Zaremba-Niedzwiedzka K."/>
            <person name="Martijn J."/>
            <person name="Lind A.E."/>
            <person name="van Eijk R."/>
            <person name="Schleper C."/>
            <person name="Guy L."/>
            <person name="Ettema T.J."/>
        </authorList>
    </citation>
    <scope>NUCLEOTIDE SEQUENCE</scope>
</reference>
<accession>A0A0F9BKR4</accession>
<proteinExistence type="predicted"/>
<organism evidence="1">
    <name type="scientific">marine sediment metagenome</name>
    <dbReference type="NCBI Taxonomy" id="412755"/>
    <lineage>
        <taxon>unclassified sequences</taxon>
        <taxon>metagenomes</taxon>
        <taxon>ecological metagenomes</taxon>
    </lineage>
</organism>
<evidence type="ECO:0000313" key="1">
    <source>
        <dbReference type="EMBL" id="KKL14412.1"/>
    </source>
</evidence>
<sequence length="493" mass="52347">GVSIMATLRKFRDEDTGRTFDIISDLEDVSQEEIETAINTFLDTGKAPTDFSIVSARVPKAARKKSFRERVGVPAVEKLLGPLFGTRGVDRKPGVANKVAELITPRNKPQAVGELGIIAAAIAFPEPLSTAAGLSMLALRVAGPAFLSSLTSKITGEGDPVSEGFQTSLGALVPEGLGVPTRAVLRRALPTKLGGRARFISAAGVRAQKAADGSKIVAAVKREAPALRSLFKKNNADELLALFERGPRKLSADFQASDDAIVKAFGDEPIKIRSSPTLGKGFEGAGLSSEAMDAIRRQGTITENLSARDALQRVKDLKAEARRTGRTDPSAGFKLTQTALQVENQMKAAFQRRSPRLLVKYEKAVREFGHDSRVIEAIEKSGAVSARTSRDPSGATLDMGKLQDFFAKRGAEFPASDFPSLRLAARRGGTTGGRDVLQEVNPLRIFSGRSAAVPVGSGINVRTGISRRVLAGEPRPKAALLPGPLQAPADILG</sequence>
<comment type="caution">
    <text evidence="1">The sequence shown here is derived from an EMBL/GenBank/DDBJ whole genome shotgun (WGS) entry which is preliminary data.</text>
</comment>
<dbReference type="EMBL" id="LAZR01040469">
    <property type="protein sequence ID" value="KKL14412.1"/>
    <property type="molecule type" value="Genomic_DNA"/>
</dbReference>